<dbReference type="PROSITE" id="PS51201">
    <property type="entry name" value="RCK_N"/>
    <property type="match status" value="1"/>
</dbReference>
<feature type="transmembrane region" description="Helical" evidence="11">
    <location>
        <begin position="357"/>
        <end position="378"/>
    </location>
</feature>
<dbReference type="Pfam" id="PF02254">
    <property type="entry name" value="TrkA_N"/>
    <property type="match status" value="1"/>
</dbReference>
<keyword evidence="4" id="KW-0050">Antiport</keyword>
<comment type="subcellular location">
    <subcellularLocation>
        <location evidence="1">Membrane</location>
        <topology evidence="1">Multi-pass membrane protein</topology>
    </subcellularLocation>
</comment>
<dbReference type="PANTHER" id="PTHR46157">
    <property type="entry name" value="K(+) EFFLUX ANTIPORTER 3, CHLOROPLASTIC"/>
    <property type="match status" value="1"/>
</dbReference>
<dbReference type="GO" id="GO:0005886">
    <property type="term" value="C:plasma membrane"/>
    <property type="evidence" value="ECO:0007669"/>
    <property type="project" value="TreeGrafter"/>
</dbReference>
<dbReference type="SUPFAM" id="SSF51735">
    <property type="entry name" value="NAD(P)-binding Rossmann-fold domains"/>
    <property type="match status" value="1"/>
</dbReference>
<evidence type="ECO:0000256" key="1">
    <source>
        <dbReference type="ARBA" id="ARBA00004141"/>
    </source>
</evidence>
<evidence type="ECO:0000256" key="10">
    <source>
        <dbReference type="ARBA" id="ARBA00023136"/>
    </source>
</evidence>
<keyword evidence="10 11" id="KW-0472">Membrane</keyword>
<evidence type="ECO:0000256" key="8">
    <source>
        <dbReference type="ARBA" id="ARBA00022989"/>
    </source>
</evidence>
<keyword evidence="6 11" id="KW-0812">Transmembrane</keyword>
<keyword evidence="9" id="KW-0406">Ion transport</keyword>
<dbReference type="GO" id="GO:1902600">
    <property type="term" value="P:proton transmembrane transport"/>
    <property type="evidence" value="ECO:0007669"/>
    <property type="project" value="InterPro"/>
</dbReference>
<feature type="transmembrane region" description="Helical" evidence="11">
    <location>
        <begin position="32"/>
        <end position="50"/>
    </location>
</feature>
<feature type="transmembrane region" description="Helical" evidence="11">
    <location>
        <begin position="149"/>
        <end position="171"/>
    </location>
</feature>
<keyword evidence="3" id="KW-0813">Transport</keyword>
<dbReference type="EMBL" id="JARGYU010000001">
    <property type="protein sequence ID" value="MDZ5761083.1"/>
    <property type="molecule type" value="Genomic_DNA"/>
</dbReference>
<gene>
    <name evidence="13" type="ORF">Lyticum_00245</name>
</gene>
<dbReference type="GO" id="GO:0008324">
    <property type="term" value="F:monoatomic cation transmembrane transporter activity"/>
    <property type="evidence" value="ECO:0007669"/>
    <property type="project" value="InterPro"/>
</dbReference>
<evidence type="ECO:0000256" key="4">
    <source>
        <dbReference type="ARBA" id="ARBA00022449"/>
    </source>
</evidence>
<feature type="domain" description="RCK N-terminal" evidence="12">
    <location>
        <begin position="405"/>
        <end position="522"/>
    </location>
</feature>
<feature type="transmembrane region" description="Helical" evidence="11">
    <location>
        <begin position="87"/>
        <end position="110"/>
    </location>
</feature>
<evidence type="ECO:0000256" key="11">
    <source>
        <dbReference type="SAM" id="Phobius"/>
    </source>
</evidence>
<keyword evidence="7" id="KW-0630">Potassium</keyword>
<dbReference type="PANTHER" id="PTHR46157:SF4">
    <property type="entry name" value="K(+) EFFLUX ANTIPORTER 3, CHLOROPLASTIC"/>
    <property type="match status" value="1"/>
</dbReference>
<dbReference type="RefSeq" id="WP_322498512.1">
    <property type="nucleotide sequence ID" value="NZ_JARGYU010000001.1"/>
</dbReference>
<feature type="transmembrane region" description="Helical" evidence="11">
    <location>
        <begin position="6"/>
        <end position="25"/>
    </location>
</feature>
<evidence type="ECO:0000256" key="5">
    <source>
        <dbReference type="ARBA" id="ARBA00022538"/>
    </source>
</evidence>
<evidence type="ECO:0000256" key="9">
    <source>
        <dbReference type="ARBA" id="ARBA00023065"/>
    </source>
</evidence>
<evidence type="ECO:0000256" key="3">
    <source>
        <dbReference type="ARBA" id="ARBA00022448"/>
    </source>
</evidence>
<dbReference type="NCBIfam" id="TIGR00932">
    <property type="entry name" value="2a37"/>
    <property type="match status" value="1"/>
</dbReference>
<dbReference type="InterPro" id="IPR004771">
    <property type="entry name" value="K/H_exchanger"/>
</dbReference>
<dbReference type="InterPro" id="IPR038770">
    <property type="entry name" value="Na+/solute_symporter_sf"/>
</dbReference>
<dbReference type="InterPro" id="IPR006153">
    <property type="entry name" value="Cation/H_exchanger_TM"/>
</dbReference>
<dbReference type="Proteomes" id="UP001289135">
    <property type="component" value="Unassembled WGS sequence"/>
</dbReference>
<comment type="caution">
    <text evidence="13">The sequence shown here is derived from an EMBL/GenBank/DDBJ whole genome shotgun (WGS) entry which is preliminary data.</text>
</comment>
<accession>A0AAE4VLX1</accession>
<name>A0AAE4VLX1_9RICK</name>
<evidence type="ECO:0000256" key="6">
    <source>
        <dbReference type="ARBA" id="ARBA00022692"/>
    </source>
</evidence>
<proteinExistence type="inferred from homology"/>
<dbReference type="Gene3D" id="3.40.50.720">
    <property type="entry name" value="NAD(P)-binding Rossmann-like Domain"/>
    <property type="match status" value="1"/>
</dbReference>
<feature type="transmembrane region" description="Helical" evidence="11">
    <location>
        <begin position="116"/>
        <end position="137"/>
    </location>
</feature>
<dbReference type="GO" id="GO:0006813">
    <property type="term" value="P:potassium ion transport"/>
    <property type="evidence" value="ECO:0007669"/>
    <property type="project" value="UniProtKB-KW"/>
</dbReference>
<evidence type="ECO:0000313" key="13">
    <source>
        <dbReference type="EMBL" id="MDZ5761083.1"/>
    </source>
</evidence>
<dbReference type="AlphaFoldDB" id="A0AAE4VLX1"/>
<evidence type="ECO:0000256" key="2">
    <source>
        <dbReference type="ARBA" id="ARBA00005551"/>
    </source>
</evidence>
<dbReference type="Pfam" id="PF00999">
    <property type="entry name" value="Na_H_Exchanger"/>
    <property type="match status" value="1"/>
</dbReference>
<evidence type="ECO:0000256" key="7">
    <source>
        <dbReference type="ARBA" id="ARBA00022958"/>
    </source>
</evidence>
<dbReference type="Gene3D" id="1.20.1530.20">
    <property type="match status" value="1"/>
</dbReference>
<organism evidence="13 14">
    <name type="scientific">Lyticum sinuosum</name>
    <dbReference type="NCBI Taxonomy" id="1332059"/>
    <lineage>
        <taxon>Bacteria</taxon>
        <taxon>Pseudomonadati</taxon>
        <taxon>Pseudomonadota</taxon>
        <taxon>Alphaproteobacteria</taxon>
        <taxon>Rickettsiales</taxon>
        <taxon>Lyticum</taxon>
    </lineage>
</organism>
<feature type="transmembrane region" description="Helical" evidence="11">
    <location>
        <begin position="219"/>
        <end position="237"/>
    </location>
</feature>
<sequence length="578" mass="63786">MHNLYHINDVLILLGVAIFIVVLMYRLKISPVLGYLIAGAAMGSHGLNIIENQEFALKIADFGVIFLLFVIGIELTIGRLISMRTHVFGLGGLQMLISTILIAILVFYYFHLDKLISTIIGAALSLSSTAIVLQVLSEEKNHSNRIGRISLSVLLMQDLAVVPLLALVPILSLDNKAVLSAILTTTFKGIAMIGIIIIAGKLILRPFFSLIVSAKKDEVYVTAALFIVLGAAWITAYMGLSPAMGAFLAGLLIAETEYRHKIEESIMPFQGLFLALFFVTVGMSIDFNFIVKNRYFIAISSLLLITIKSIVIFAICKVFRLNTGSSVRISLLLSQGGEFAFILFSMLTHAQVITYSFGQHLLMIVACTMAVTPILAIIGKNLENIINRDQVFECKSENTDADRIHNHVIIAGFGRVGRLVAFMLQENGIDYIAIDGNSSLVKKARKQGFNVYHGDISRKEDMDGVNLARAVATVITISDTLTTARLTKILHRKMPKMPMIVRVEDYRHSKAILKLGATATVPMTVEAGIEVGNALLRTLEISDEHMQDTINKIKRNQYSIISEIELFKDIEENNNKNN</sequence>
<feature type="transmembrane region" description="Helical" evidence="11">
    <location>
        <begin position="56"/>
        <end position="75"/>
    </location>
</feature>
<evidence type="ECO:0000259" key="12">
    <source>
        <dbReference type="PROSITE" id="PS51201"/>
    </source>
</evidence>
<comment type="similarity">
    <text evidence="2">Belongs to the monovalent cation:proton antiporter 2 (CPA2) transporter (TC 2.A.37) family.</text>
</comment>
<keyword evidence="14" id="KW-1185">Reference proteome</keyword>
<feature type="transmembrane region" description="Helical" evidence="11">
    <location>
        <begin position="177"/>
        <end position="199"/>
    </location>
</feature>
<keyword evidence="5" id="KW-0633">Potassium transport</keyword>
<feature type="transmembrane region" description="Helical" evidence="11">
    <location>
        <begin position="272"/>
        <end position="291"/>
    </location>
</feature>
<reference evidence="13" key="1">
    <citation type="submission" date="2023-02" db="EMBL/GenBank/DDBJ databases">
        <title>Host association and intracellularity evolved multiple times independently in the Rickettsiales.</title>
        <authorList>
            <person name="Castelli M."/>
            <person name="Nardi T."/>
            <person name="Gammuto L."/>
            <person name="Bellinzona G."/>
            <person name="Sabaneyeva E."/>
            <person name="Potekhin A."/>
            <person name="Serra V."/>
            <person name="Petroni G."/>
            <person name="Sassera D."/>
        </authorList>
    </citation>
    <scope>NUCLEOTIDE SEQUENCE</scope>
    <source>
        <strain evidence="13">USBL-36I1</strain>
    </source>
</reference>
<dbReference type="InterPro" id="IPR003148">
    <property type="entry name" value="RCK_N"/>
</dbReference>
<feature type="transmembrane region" description="Helical" evidence="11">
    <location>
        <begin position="297"/>
        <end position="319"/>
    </location>
</feature>
<dbReference type="InterPro" id="IPR036291">
    <property type="entry name" value="NAD(P)-bd_dom_sf"/>
</dbReference>
<evidence type="ECO:0000313" key="14">
    <source>
        <dbReference type="Proteomes" id="UP001289135"/>
    </source>
</evidence>
<protein>
    <submittedName>
        <fullName evidence="13">KefC-like glutathione-regulated potassium-efflux system protein</fullName>
    </submittedName>
</protein>
<dbReference type="GO" id="GO:0015297">
    <property type="term" value="F:antiporter activity"/>
    <property type="evidence" value="ECO:0007669"/>
    <property type="project" value="UniProtKB-KW"/>
</dbReference>
<keyword evidence="8 11" id="KW-1133">Transmembrane helix</keyword>